<feature type="region of interest" description="Disordered" evidence="8">
    <location>
        <begin position="535"/>
        <end position="554"/>
    </location>
</feature>
<dbReference type="EMBL" id="JABCKI010006056">
    <property type="protein sequence ID" value="KAG5635603.1"/>
    <property type="molecule type" value="Genomic_DNA"/>
</dbReference>
<dbReference type="GO" id="GO:0007064">
    <property type="term" value="P:mitotic sister chromatid cohesion"/>
    <property type="evidence" value="ECO:0007669"/>
    <property type="project" value="InterPro"/>
</dbReference>
<evidence type="ECO:0000256" key="5">
    <source>
        <dbReference type="ARBA" id="ARBA00022829"/>
    </source>
</evidence>
<evidence type="ECO:0000256" key="7">
    <source>
        <dbReference type="ARBA" id="ARBA00023306"/>
    </source>
</evidence>
<reference evidence="9" key="1">
    <citation type="submission" date="2021-02" db="EMBL/GenBank/DDBJ databases">
        <authorList>
            <person name="Nieuwenhuis M."/>
            <person name="Van De Peppel L.J.J."/>
        </authorList>
    </citation>
    <scope>NUCLEOTIDE SEQUENCE</scope>
    <source>
        <strain evidence="9">D49</strain>
    </source>
</reference>
<feature type="region of interest" description="Disordered" evidence="8">
    <location>
        <begin position="1"/>
        <end position="53"/>
    </location>
</feature>
<keyword evidence="10" id="KW-1185">Reference proteome</keyword>
<evidence type="ECO:0000256" key="4">
    <source>
        <dbReference type="ARBA" id="ARBA00022776"/>
    </source>
</evidence>
<dbReference type="GO" id="GO:0005634">
    <property type="term" value="C:nucleus"/>
    <property type="evidence" value="ECO:0007669"/>
    <property type="project" value="UniProtKB-SubCell"/>
</dbReference>
<accession>A0A9P7FP65</accession>
<comment type="similarity">
    <text evidence="2">Belongs to the SCC4/mau-2 family.</text>
</comment>
<sequence>MSPSPSHPTSKRRNSSADDDDARPSKRPRHGPPQPASSSPPPASSPGPHDLQRLPPATLLLALPNMLLHPRTHPRHAQSLDLARHALRQCLKLSALEPREECRAWTGLVELGIMWLDAGLEGAGEVLVEVETALTKAIYDVLTSAQHPALQLYTPHLQTLSARLAQAHQANHKLAALTLRRQLASLPRSAPPHVRFGAHLSLVHSYWADADSEAESPSTTTTTPGAESPAFRRCLTALDVMHAAAVSRAQAAFAGAPSAYTPTSSDRDPRTTPLVILPLILRVQLLVRHARWARVPDALAEAEEAVRVFDAFHAGEGSGSGDVGQAASISASTTPTMITATASSSSLSSSSTSAATTAPAPAAGGSPPPSPLLPPALRVHLLVLGVLVHTYAGDAANAGERLKVLHAFLDEGVLEFRDQAGGGGDGDGDEDGCRWRREREREFYEGIVEIPFSFHFPAANPTNTNTTTTTTPPLRIHGTPPRVLHALAFLLSAVAKRDAVGRAPKKGVFARAGLALAELQLPLPLPLPDPIRIAHHGDEAEGGGEREGEGAEERDRVGVGVADGLYAKTMGSMYALGRSAREVQRERRRMGRVRADLLAEVVAINTMRSEHAAAQQTLDELVAHTRTCGVFPAYAARVALLAAQLAHARGDVRGAVRAYRVAGWVAGGGGRGKDGVAGGGKAKGKGKGGEVKQEEDVVGQGRGEWDGCAADEWVRVAARAGEVWVRVGVVRMRQRERQSQRQRAGTTAGLGLELGSRSGSGSASGLSDLSSLSALTESTLASPDPGREDACTEPDADADIGADKEAEDDEDEEELRVLRRMGAEVVRECEGLGGTLVAVAEVVRACLAEEVLGAKKHLRHALDLATRAQDNHLRALVLALVAAHYQHTAREHALAVLGTCAQLAAGLGAPAKGSSASAGGAPGNAKEGKGKDAAGNVQLRLWVGERVVELHRWAGQEGLAARQEVVNQRLREVIAVREG</sequence>
<dbReference type="Proteomes" id="UP000717328">
    <property type="component" value="Unassembled WGS sequence"/>
</dbReference>
<feature type="region of interest" description="Disordered" evidence="8">
    <location>
        <begin position="912"/>
        <end position="932"/>
    </location>
</feature>
<proteinExistence type="inferred from homology"/>
<dbReference type="GO" id="GO:0007059">
    <property type="term" value="P:chromosome segregation"/>
    <property type="evidence" value="ECO:0007669"/>
    <property type="project" value="UniProtKB-KW"/>
</dbReference>
<feature type="compositionally biased region" description="Low complexity" evidence="8">
    <location>
        <begin position="342"/>
        <end position="365"/>
    </location>
</feature>
<dbReference type="GO" id="GO:0051301">
    <property type="term" value="P:cell division"/>
    <property type="evidence" value="ECO:0007669"/>
    <property type="project" value="UniProtKB-KW"/>
</dbReference>
<feature type="compositionally biased region" description="Low complexity" evidence="8">
    <location>
        <begin position="741"/>
        <end position="782"/>
    </location>
</feature>
<comment type="caution">
    <text evidence="9">The sequence shown here is derived from an EMBL/GenBank/DDBJ whole genome shotgun (WGS) entry which is preliminary data.</text>
</comment>
<feature type="compositionally biased region" description="Gly residues" evidence="8">
    <location>
        <begin position="672"/>
        <end position="681"/>
    </location>
</feature>
<dbReference type="InterPro" id="IPR019440">
    <property type="entry name" value="MAU2"/>
</dbReference>
<dbReference type="OrthoDB" id="5565328at2759"/>
<evidence type="ECO:0000256" key="8">
    <source>
        <dbReference type="SAM" id="MobiDB-lite"/>
    </source>
</evidence>
<evidence type="ECO:0000256" key="3">
    <source>
        <dbReference type="ARBA" id="ARBA00022618"/>
    </source>
</evidence>
<dbReference type="AlphaFoldDB" id="A0A9P7FP65"/>
<gene>
    <name evidence="9" type="ORF">H0H81_010657</name>
</gene>
<feature type="region of interest" description="Disordered" evidence="8">
    <location>
        <begin position="342"/>
        <end position="371"/>
    </location>
</feature>
<feature type="region of interest" description="Disordered" evidence="8">
    <location>
        <begin position="672"/>
        <end position="702"/>
    </location>
</feature>
<evidence type="ECO:0000313" key="9">
    <source>
        <dbReference type="EMBL" id="KAG5635603.1"/>
    </source>
</evidence>
<name>A0A9P7FP65_9AGAR</name>
<feature type="compositionally biased region" description="Pro residues" evidence="8">
    <location>
        <begin position="31"/>
        <end position="45"/>
    </location>
</feature>
<keyword evidence="5" id="KW-0159">Chromosome partition</keyword>
<keyword evidence="4" id="KW-0498">Mitosis</keyword>
<feature type="region of interest" description="Disordered" evidence="8">
    <location>
        <begin position="735"/>
        <end position="814"/>
    </location>
</feature>
<organism evidence="9 10">
    <name type="scientific">Sphagnurus paluster</name>
    <dbReference type="NCBI Taxonomy" id="117069"/>
    <lineage>
        <taxon>Eukaryota</taxon>
        <taxon>Fungi</taxon>
        <taxon>Dikarya</taxon>
        <taxon>Basidiomycota</taxon>
        <taxon>Agaricomycotina</taxon>
        <taxon>Agaricomycetes</taxon>
        <taxon>Agaricomycetidae</taxon>
        <taxon>Agaricales</taxon>
        <taxon>Tricholomatineae</taxon>
        <taxon>Lyophyllaceae</taxon>
        <taxon>Sphagnurus</taxon>
    </lineage>
</organism>
<evidence type="ECO:0000313" key="10">
    <source>
        <dbReference type="Proteomes" id="UP000717328"/>
    </source>
</evidence>
<comment type="subcellular location">
    <subcellularLocation>
        <location evidence="1">Nucleus</location>
    </subcellularLocation>
</comment>
<keyword evidence="6" id="KW-0539">Nucleus</keyword>
<evidence type="ECO:0000256" key="6">
    <source>
        <dbReference type="ARBA" id="ARBA00023242"/>
    </source>
</evidence>
<keyword evidence="7" id="KW-0131">Cell cycle</keyword>
<evidence type="ECO:0000256" key="1">
    <source>
        <dbReference type="ARBA" id="ARBA00004123"/>
    </source>
</evidence>
<reference evidence="9" key="2">
    <citation type="submission" date="2021-10" db="EMBL/GenBank/DDBJ databases">
        <title>Phylogenomics reveals ancestral predisposition of the termite-cultivated fungus Termitomyces towards a domesticated lifestyle.</title>
        <authorList>
            <person name="Auxier B."/>
            <person name="Grum-Grzhimaylo A."/>
            <person name="Cardenas M.E."/>
            <person name="Lodge J.D."/>
            <person name="Laessoe T."/>
            <person name="Pedersen O."/>
            <person name="Smith M.E."/>
            <person name="Kuyper T.W."/>
            <person name="Franco-Molano E.A."/>
            <person name="Baroni T.J."/>
            <person name="Aanen D.K."/>
        </authorList>
    </citation>
    <scope>NUCLEOTIDE SEQUENCE</scope>
    <source>
        <strain evidence="9">D49</strain>
    </source>
</reference>
<dbReference type="PANTHER" id="PTHR21394">
    <property type="entry name" value="MAU2 CHROMATID COHESION FACTOR HOMOLOG"/>
    <property type="match status" value="1"/>
</dbReference>
<feature type="compositionally biased region" description="Low complexity" evidence="8">
    <location>
        <begin position="912"/>
        <end position="925"/>
    </location>
</feature>
<feature type="compositionally biased region" description="Acidic residues" evidence="8">
    <location>
        <begin position="791"/>
        <end position="814"/>
    </location>
</feature>
<keyword evidence="3" id="KW-0132">Cell division</keyword>
<evidence type="ECO:0000256" key="2">
    <source>
        <dbReference type="ARBA" id="ARBA00008585"/>
    </source>
</evidence>
<protein>
    <submittedName>
        <fullName evidence="9">Uncharacterized protein</fullName>
    </submittedName>
</protein>